<organism evidence="1 2">
    <name type="scientific">Candidozyma pseudohaemuli</name>
    <dbReference type="NCBI Taxonomy" id="418784"/>
    <lineage>
        <taxon>Eukaryota</taxon>
        <taxon>Fungi</taxon>
        <taxon>Dikarya</taxon>
        <taxon>Ascomycota</taxon>
        <taxon>Saccharomycotina</taxon>
        <taxon>Pichiomycetes</taxon>
        <taxon>Metschnikowiaceae</taxon>
        <taxon>Candidozyma</taxon>
    </lineage>
</organism>
<dbReference type="OrthoDB" id="189968at2759"/>
<reference evidence="1 2" key="1">
    <citation type="submission" date="2018-03" db="EMBL/GenBank/DDBJ databases">
        <title>Candida pseudohaemulonii genome assembly and annotation.</title>
        <authorList>
            <person name="Munoz J.F."/>
            <person name="Gade L.G."/>
            <person name="Chow N.A."/>
            <person name="Litvintseva A.P."/>
            <person name="Loparev V.N."/>
            <person name="Cuomo C.A."/>
        </authorList>
    </citation>
    <scope>NUCLEOTIDE SEQUENCE [LARGE SCALE GENOMIC DNA]</scope>
    <source>
        <strain evidence="1 2">B12108</strain>
    </source>
</reference>
<dbReference type="InterPro" id="IPR036322">
    <property type="entry name" value="WD40_repeat_dom_sf"/>
</dbReference>
<dbReference type="EMBL" id="PYFQ01000001">
    <property type="protein sequence ID" value="PSK40661.1"/>
    <property type="molecule type" value="Genomic_DNA"/>
</dbReference>
<dbReference type="SUPFAM" id="SSF50978">
    <property type="entry name" value="WD40 repeat-like"/>
    <property type="match status" value="1"/>
</dbReference>
<evidence type="ECO:0008006" key="3">
    <source>
        <dbReference type="Google" id="ProtNLM"/>
    </source>
</evidence>
<dbReference type="Gene3D" id="2.130.10.10">
    <property type="entry name" value="YVTN repeat-like/Quinoprotein amine dehydrogenase"/>
    <property type="match status" value="1"/>
</dbReference>
<proteinExistence type="predicted"/>
<dbReference type="VEuPathDB" id="FungiDB:C7M61_000309"/>
<sequence>MLSALAVVLPSHAVVGTTESSLALVLLEDALQNAQFAQSNPSQSGPHLSYLPKARQNYIGGNEDSPGPTSPLQFYAPKSYFSKKCSSLAVLDVSFCDATSTVFAAAGSTVLTWDVIKAQRTAVSRPSAPDLAAACAWLSPHCAVSAGAACAVSFWDTRAGARAVHLAKVARDNLYALGAAENGIYAGGADGKVQFVDLRNEVHEELDFGRHGAVVGMDTEELAVVFEDGAVRMAANGAREASFCSEAVAAKSRVGCALLEGTVAVGSENGVVRLWKGDNLKEIDVQLAVSCLEFWDDDLVGTAGECLWRWSQAGRGET</sequence>
<dbReference type="InterPro" id="IPR015943">
    <property type="entry name" value="WD40/YVTN_repeat-like_dom_sf"/>
</dbReference>
<dbReference type="GeneID" id="36563702"/>
<name>A0A2P7YXG7_9ASCO</name>
<accession>A0A2P7YXG7</accession>
<dbReference type="Proteomes" id="UP000241107">
    <property type="component" value="Unassembled WGS sequence"/>
</dbReference>
<comment type="caution">
    <text evidence="1">The sequence shown here is derived from an EMBL/GenBank/DDBJ whole genome shotgun (WGS) entry which is preliminary data.</text>
</comment>
<gene>
    <name evidence="1" type="ORF">C7M61_000309</name>
</gene>
<keyword evidence="2" id="KW-1185">Reference proteome</keyword>
<dbReference type="RefSeq" id="XP_024715360.1">
    <property type="nucleotide sequence ID" value="XM_024855761.1"/>
</dbReference>
<evidence type="ECO:0000313" key="1">
    <source>
        <dbReference type="EMBL" id="PSK40661.1"/>
    </source>
</evidence>
<protein>
    <recommendedName>
        <fullName evidence="3">Anaphase-promoting complex subunit 4 WD40 domain-containing protein</fullName>
    </recommendedName>
</protein>
<evidence type="ECO:0000313" key="2">
    <source>
        <dbReference type="Proteomes" id="UP000241107"/>
    </source>
</evidence>
<dbReference type="AlphaFoldDB" id="A0A2P7YXG7"/>